<keyword evidence="2" id="KW-1185">Reference proteome</keyword>
<proteinExistence type="predicted"/>
<sequence>MDIKIWVAIIGVVSAALTSALALFGARQQARREFVSKTDLAERDFVAKSELAKLDDQLAREREERHQKLDSAAVLARYGDPLIHATFFLQQRLFQILRDDGRGYGPYLRGGARQELAVRSTLYRFGEYLTWREIVRREIQFLPFEDKGENRRVQQLTGDISRTLATDDEGYGTDFMLWVEEQRAIADLMIVTRSDVTACLGFADFMEQFDSKFERWFKNFGASLSDADPPRRRLTDLFNMLLTLGDALDPENLRYSWREWQEPNSDGKMVGKLR</sequence>
<dbReference type="RefSeq" id="WP_270046318.1">
    <property type="nucleotide sequence ID" value="NZ_JAPDOD010000086.1"/>
</dbReference>
<dbReference type="Proteomes" id="UP001149140">
    <property type="component" value="Unassembled WGS sequence"/>
</dbReference>
<comment type="caution">
    <text evidence="1">The sequence shown here is derived from an EMBL/GenBank/DDBJ whole genome shotgun (WGS) entry which is preliminary data.</text>
</comment>
<gene>
    <name evidence="1" type="ORF">OM076_42805</name>
</gene>
<reference evidence="1" key="1">
    <citation type="submission" date="2022-10" db="EMBL/GenBank/DDBJ databases">
        <title>The WGS of Solirubrobacter ginsenosidimutans DSM 21036.</title>
        <authorList>
            <person name="Jiang Z."/>
        </authorList>
    </citation>
    <scope>NUCLEOTIDE SEQUENCE</scope>
    <source>
        <strain evidence="1">DSM 21036</strain>
    </source>
</reference>
<evidence type="ECO:0000313" key="2">
    <source>
        <dbReference type="Proteomes" id="UP001149140"/>
    </source>
</evidence>
<evidence type="ECO:0000313" key="1">
    <source>
        <dbReference type="EMBL" id="MDA0167068.1"/>
    </source>
</evidence>
<name>A0A9X3SBK6_9ACTN</name>
<protein>
    <submittedName>
        <fullName evidence="1">Uncharacterized protein</fullName>
    </submittedName>
</protein>
<dbReference type="EMBL" id="JAPDOD010000086">
    <property type="protein sequence ID" value="MDA0167068.1"/>
    <property type="molecule type" value="Genomic_DNA"/>
</dbReference>
<dbReference type="AlphaFoldDB" id="A0A9X3SBK6"/>
<organism evidence="1 2">
    <name type="scientific">Solirubrobacter ginsenosidimutans</name>
    <dbReference type="NCBI Taxonomy" id="490573"/>
    <lineage>
        <taxon>Bacteria</taxon>
        <taxon>Bacillati</taxon>
        <taxon>Actinomycetota</taxon>
        <taxon>Thermoleophilia</taxon>
        <taxon>Solirubrobacterales</taxon>
        <taxon>Solirubrobacteraceae</taxon>
        <taxon>Solirubrobacter</taxon>
    </lineage>
</organism>
<accession>A0A9X3SBK6</accession>